<protein>
    <submittedName>
        <fullName evidence="3">Uncharacterized protein</fullName>
    </submittedName>
</protein>
<evidence type="ECO:0000256" key="2">
    <source>
        <dbReference type="SAM" id="SignalP"/>
    </source>
</evidence>
<feature type="region of interest" description="Disordered" evidence="1">
    <location>
        <begin position="587"/>
        <end position="609"/>
    </location>
</feature>
<reference evidence="3" key="1">
    <citation type="submission" date="2024-01" db="EMBL/GenBank/DDBJ databases">
        <authorList>
            <person name="Webb A."/>
        </authorList>
    </citation>
    <scope>NUCLEOTIDE SEQUENCE</scope>
    <source>
        <strain evidence="3">Pm1</strain>
    </source>
</reference>
<feature type="region of interest" description="Disordered" evidence="1">
    <location>
        <begin position="226"/>
        <end position="261"/>
    </location>
</feature>
<proteinExistence type="predicted"/>
<comment type="caution">
    <text evidence="3">The sequence shown here is derived from an EMBL/GenBank/DDBJ whole genome shotgun (WGS) entry which is preliminary data.</text>
</comment>
<sequence>MRLAYIVVAALAAHSTCTDAVSTSINSKTVLEHDDPLAPREMEDDHVNSTNTKKLLRIVTANKDLQADDEERNAANVAEELKPVVMKLSQSTFLGKTSDVAVAAATGTKALVDKLALQYRAAISKVLKLMEPLGSKLANSPIFVKLVELAHMIRNIKVGDSTMGERFKAAKVKHSFKTSTGPTGVELKESTGPVVVGDAELKAKTGPVVVDDSKLKAGAKLGVVDDPKLKENTGPGAVKDAEVKSSTGLGPTDDSKLKAKAEHDVIEDSRLKASTRHVVMGDPELKPSTGLGPTDDSKLKAKAEHDVIEDSKLKKSTVDVEDPKLKLSAGLGTVGDVKLKESTVLDVAGGFQAGSKYQTECQSTRPVFDENLKQKTSTGHGIVEDLKSKTKIGFGIAEDPELKVSTGPGVVDAAKMKASTGLGVVDDFNPRATTRSKVMSDAGLKARTGPDVVSDAGLNTRTGPGAVRDAELKMDTEPNVMEDVELRPSTGPGVVDAEKMKPNTAPGIVRMTSPRVGDGATGQITNRNSRQYGVPHEAPLHAPRDIMEPLMDAVAGLPAIIKAPFTGWGKSLSNLWKGDGLAKEQATAAERQRLSDHDWEADWEADWQS</sequence>
<dbReference type="Proteomes" id="UP001162060">
    <property type="component" value="Unassembled WGS sequence"/>
</dbReference>
<keyword evidence="2" id="KW-0732">Signal</keyword>
<evidence type="ECO:0000313" key="4">
    <source>
        <dbReference type="Proteomes" id="UP001162060"/>
    </source>
</evidence>
<dbReference type="EMBL" id="CAKLBY020000039">
    <property type="protein sequence ID" value="CAK7913311.1"/>
    <property type="molecule type" value="Genomic_DNA"/>
</dbReference>
<feature type="signal peptide" evidence="2">
    <location>
        <begin position="1"/>
        <end position="20"/>
    </location>
</feature>
<feature type="region of interest" description="Disordered" evidence="1">
    <location>
        <begin position="487"/>
        <end position="518"/>
    </location>
</feature>
<evidence type="ECO:0000256" key="1">
    <source>
        <dbReference type="SAM" id="MobiDB-lite"/>
    </source>
</evidence>
<name>A0AAV1TDP6_9STRA</name>
<feature type="chain" id="PRO_5043751856" evidence="2">
    <location>
        <begin position="21"/>
        <end position="609"/>
    </location>
</feature>
<organism evidence="3 4">
    <name type="scientific">Peronospora matthiolae</name>
    <dbReference type="NCBI Taxonomy" id="2874970"/>
    <lineage>
        <taxon>Eukaryota</taxon>
        <taxon>Sar</taxon>
        <taxon>Stramenopiles</taxon>
        <taxon>Oomycota</taxon>
        <taxon>Peronosporomycetes</taxon>
        <taxon>Peronosporales</taxon>
        <taxon>Peronosporaceae</taxon>
        <taxon>Peronospora</taxon>
    </lineage>
</organism>
<dbReference type="AlphaFoldDB" id="A0AAV1TDP6"/>
<feature type="compositionally biased region" description="Basic and acidic residues" evidence="1">
    <location>
        <begin position="590"/>
        <end position="600"/>
    </location>
</feature>
<evidence type="ECO:0000313" key="3">
    <source>
        <dbReference type="EMBL" id="CAK7913311.1"/>
    </source>
</evidence>
<gene>
    <name evidence="3" type="ORF">PM001_LOCUS4732</name>
</gene>
<accession>A0AAV1TDP6</accession>